<proteinExistence type="predicted"/>
<reference evidence="2 3" key="1">
    <citation type="submission" date="2024-03" db="EMBL/GenBank/DDBJ databases">
        <title>Adaptation during the transition from Ophiocordyceps entomopathogen to insect associate is accompanied by gene loss and intensified selection.</title>
        <authorList>
            <person name="Ward C.M."/>
            <person name="Onetto C.A."/>
            <person name="Borneman A.R."/>
        </authorList>
    </citation>
    <scope>NUCLEOTIDE SEQUENCE [LARGE SCALE GENOMIC DNA]</scope>
    <source>
        <strain evidence="2">AWRI1</strain>
        <tissue evidence="2">Single Adult Female</tissue>
    </source>
</reference>
<feature type="region of interest" description="Disordered" evidence="1">
    <location>
        <begin position="19"/>
        <end position="58"/>
    </location>
</feature>
<dbReference type="EMBL" id="JBBCAQ010000007">
    <property type="protein sequence ID" value="KAK7602945.1"/>
    <property type="molecule type" value="Genomic_DNA"/>
</dbReference>
<name>A0AAN9YA01_9HEMI</name>
<protein>
    <submittedName>
        <fullName evidence="2">Uncharacterized protein</fullName>
    </submittedName>
</protein>
<accession>A0AAN9YA01</accession>
<keyword evidence="3" id="KW-1185">Reference proteome</keyword>
<feature type="compositionally biased region" description="Basic and acidic residues" evidence="1">
    <location>
        <begin position="40"/>
        <end position="58"/>
    </location>
</feature>
<evidence type="ECO:0000256" key="1">
    <source>
        <dbReference type="SAM" id="MobiDB-lite"/>
    </source>
</evidence>
<comment type="caution">
    <text evidence="2">The sequence shown here is derived from an EMBL/GenBank/DDBJ whole genome shotgun (WGS) entry which is preliminary data.</text>
</comment>
<evidence type="ECO:0000313" key="3">
    <source>
        <dbReference type="Proteomes" id="UP001367676"/>
    </source>
</evidence>
<sequence>MAIPIRFVIVAPLLSAANPSRKSDCSHFMAQQKTRRRDATRRDAQIRPTRDSDDSKSTDGRFLPASRYLLSFSRIIANEYHHYATRMYEYKPGIYGCCGAASPRLDSLPSEATAAHSRRPTNPLLRYPFSLPQSAAAVGNSVGPTRRSVPLAANFTFSTATLLRNIRAGSGSGSGSQVRRGLVWCRGAPTLTRRASVDTTRTPLRCAARVHSAHSTKPVIIDFARPSLYSRRVVRPPLTLGHHLSTPLLSSPPSQLEATRLLSASASNSVPSLALGHFLRRKFTRNFHSPPPPPPPCYC</sequence>
<organism evidence="2 3">
    <name type="scientific">Parthenolecanium corni</name>
    <dbReference type="NCBI Taxonomy" id="536013"/>
    <lineage>
        <taxon>Eukaryota</taxon>
        <taxon>Metazoa</taxon>
        <taxon>Ecdysozoa</taxon>
        <taxon>Arthropoda</taxon>
        <taxon>Hexapoda</taxon>
        <taxon>Insecta</taxon>
        <taxon>Pterygota</taxon>
        <taxon>Neoptera</taxon>
        <taxon>Paraneoptera</taxon>
        <taxon>Hemiptera</taxon>
        <taxon>Sternorrhyncha</taxon>
        <taxon>Coccoidea</taxon>
        <taxon>Coccidae</taxon>
        <taxon>Parthenolecanium</taxon>
    </lineage>
</organism>
<evidence type="ECO:0000313" key="2">
    <source>
        <dbReference type="EMBL" id="KAK7602945.1"/>
    </source>
</evidence>
<gene>
    <name evidence="2" type="ORF">V9T40_006919</name>
</gene>
<dbReference type="AlphaFoldDB" id="A0AAN9YA01"/>
<dbReference type="Proteomes" id="UP001367676">
    <property type="component" value="Unassembled WGS sequence"/>
</dbReference>